<name>A0AAV5D133_ELECO</name>
<keyword evidence="2" id="KW-1185">Reference proteome</keyword>
<dbReference type="EMBL" id="BQKI01000010">
    <property type="protein sequence ID" value="GJN03833.1"/>
    <property type="molecule type" value="Genomic_DNA"/>
</dbReference>
<accession>A0AAV5D133</accession>
<reference evidence="1" key="1">
    <citation type="journal article" date="2018" name="DNA Res.">
        <title>Multiple hybrid de novo genome assembly of finger millet, an orphan allotetraploid crop.</title>
        <authorList>
            <person name="Hatakeyama M."/>
            <person name="Aluri S."/>
            <person name="Balachadran M.T."/>
            <person name="Sivarajan S.R."/>
            <person name="Patrignani A."/>
            <person name="Gruter S."/>
            <person name="Poveda L."/>
            <person name="Shimizu-Inatsugi R."/>
            <person name="Baeten J."/>
            <person name="Francoijs K.J."/>
            <person name="Nataraja K.N."/>
            <person name="Reddy Y.A.N."/>
            <person name="Phadnis S."/>
            <person name="Ravikumar R.L."/>
            <person name="Schlapbach R."/>
            <person name="Sreeman S.M."/>
            <person name="Shimizu K.K."/>
        </authorList>
    </citation>
    <scope>NUCLEOTIDE SEQUENCE</scope>
</reference>
<gene>
    <name evidence="1" type="primary">ga21318</name>
    <name evidence="1" type="ORF">PR202_ga21318</name>
</gene>
<protein>
    <submittedName>
        <fullName evidence="1">Uncharacterized protein</fullName>
    </submittedName>
</protein>
<proteinExistence type="predicted"/>
<comment type="caution">
    <text evidence="1">The sequence shown here is derived from an EMBL/GenBank/DDBJ whole genome shotgun (WGS) entry which is preliminary data.</text>
</comment>
<evidence type="ECO:0000313" key="1">
    <source>
        <dbReference type="EMBL" id="GJN03833.1"/>
    </source>
</evidence>
<organism evidence="1 2">
    <name type="scientific">Eleusine coracana subsp. coracana</name>
    <dbReference type="NCBI Taxonomy" id="191504"/>
    <lineage>
        <taxon>Eukaryota</taxon>
        <taxon>Viridiplantae</taxon>
        <taxon>Streptophyta</taxon>
        <taxon>Embryophyta</taxon>
        <taxon>Tracheophyta</taxon>
        <taxon>Spermatophyta</taxon>
        <taxon>Magnoliopsida</taxon>
        <taxon>Liliopsida</taxon>
        <taxon>Poales</taxon>
        <taxon>Poaceae</taxon>
        <taxon>PACMAD clade</taxon>
        <taxon>Chloridoideae</taxon>
        <taxon>Cynodonteae</taxon>
        <taxon>Eleusininae</taxon>
        <taxon>Eleusine</taxon>
    </lineage>
</organism>
<dbReference type="Proteomes" id="UP001054889">
    <property type="component" value="Unassembled WGS sequence"/>
</dbReference>
<evidence type="ECO:0000313" key="2">
    <source>
        <dbReference type="Proteomes" id="UP001054889"/>
    </source>
</evidence>
<sequence>MGVIGGLPGNLGGGDQVIGLGGKTSNLVFNFLAGEKALGLRGLKRGGIGGGGGGGGRVRHGKACEEVGAEGRRPVNEKGGRGKGWHAGIVETAVARVFEERKRGHKIESLRYHDRKITWDYDDAIAEYI</sequence>
<dbReference type="AlphaFoldDB" id="A0AAV5D133"/>
<reference evidence="1" key="2">
    <citation type="submission" date="2021-12" db="EMBL/GenBank/DDBJ databases">
        <title>Resequencing data analysis of finger millet.</title>
        <authorList>
            <person name="Hatakeyama M."/>
            <person name="Aluri S."/>
            <person name="Balachadran M.T."/>
            <person name="Sivarajan S.R."/>
            <person name="Poveda L."/>
            <person name="Shimizu-Inatsugi R."/>
            <person name="Schlapbach R."/>
            <person name="Sreeman S.M."/>
            <person name="Shimizu K.K."/>
        </authorList>
    </citation>
    <scope>NUCLEOTIDE SEQUENCE</scope>
</reference>